<gene>
    <name evidence="3" type="ORF">SAMN05216198_0712</name>
</gene>
<sequence>MTKDRFKVGIVGIQPGRSWGAMAHLPALRALSDDFEIVGVANTSHASAQTAAAACGIPRAFSSVAELVGSPEVDIVVVTVKVPHHFEIVSAAIQAGKQVYCEWPLGNGLAEAQELARLAQEKGILGVVGTQARFAPEVEYLSALIADGFIGEVLSSSLVASGMAWGATVEERNAYLLDLENGATMLTIPFGHTMAAVRTVLGGIIELSARLASRRTTANVIETGETRPMTSHDQVVVDCLLDNGAPFSIHYRGGMPRGTGLLWEINGSEGDLQVRGENGHAQMVRLSIHGASHADTTLRPLEIPDSYLAGWPQDPVPGNVTRVYARMAADLRNGTRTAPTFDDAVALHRLIAAVETAASTGCRVSL</sequence>
<dbReference type="OrthoDB" id="9801953at2"/>
<organism evidence="3 4">
    <name type="scientific">Halopseudomonas litoralis</name>
    <dbReference type="NCBI Taxonomy" id="797277"/>
    <lineage>
        <taxon>Bacteria</taxon>
        <taxon>Pseudomonadati</taxon>
        <taxon>Pseudomonadota</taxon>
        <taxon>Gammaproteobacteria</taxon>
        <taxon>Pseudomonadales</taxon>
        <taxon>Pseudomonadaceae</taxon>
        <taxon>Halopseudomonas</taxon>
    </lineage>
</organism>
<dbReference type="Gene3D" id="3.40.50.720">
    <property type="entry name" value="NAD(P)-binding Rossmann-like Domain"/>
    <property type="match status" value="1"/>
</dbReference>
<dbReference type="InterPro" id="IPR036291">
    <property type="entry name" value="NAD(P)-bd_dom_sf"/>
</dbReference>
<dbReference type="PANTHER" id="PTHR43708:SF1">
    <property type="entry name" value="GALACTOSE_LACTOSE METABOLISM REGULATORY PROTEIN GAL80"/>
    <property type="match status" value="1"/>
</dbReference>
<reference evidence="4" key="1">
    <citation type="submission" date="2016-10" db="EMBL/GenBank/DDBJ databases">
        <authorList>
            <person name="Varghese N."/>
            <person name="Submissions S."/>
        </authorList>
    </citation>
    <scope>NUCLEOTIDE SEQUENCE [LARGE SCALE GENOMIC DNA]</scope>
    <source>
        <strain evidence="4">2SM5</strain>
    </source>
</reference>
<evidence type="ECO:0000259" key="2">
    <source>
        <dbReference type="Pfam" id="PF22685"/>
    </source>
</evidence>
<dbReference type="InterPro" id="IPR051317">
    <property type="entry name" value="Gfo/Idh/MocA_oxidoreduct"/>
</dbReference>
<feature type="domain" description="Gal80p-like C-terminal" evidence="2">
    <location>
        <begin position="136"/>
        <end position="276"/>
    </location>
</feature>
<dbReference type="GO" id="GO:0000166">
    <property type="term" value="F:nucleotide binding"/>
    <property type="evidence" value="ECO:0007669"/>
    <property type="project" value="InterPro"/>
</dbReference>
<dbReference type="Proteomes" id="UP000243426">
    <property type="component" value="Chromosome I"/>
</dbReference>
<evidence type="ECO:0000313" key="4">
    <source>
        <dbReference type="Proteomes" id="UP000243426"/>
    </source>
</evidence>
<dbReference type="RefSeq" id="WP_090272055.1">
    <property type="nucleotide sequence ID" value="NZ_LT629748.1"/>
</dbReference>
<dbReference type="AlphaFoldDB" id="A0A1H1MSQ9"/>
<feature type="domain" description="Gfo/Idh/MocA-like oxidoreductase N-terminal" evidence="1">
    <location>
        <begin position="6"/>
        <end position="125"/>
    </location>
</feature>
<evidence type="ECO:0000313" key="3">
    <source>
        <dbReference type="EMBL" id="SDR89727.1"/>
    </source>
</evidence>
<dbReference type="STRING" id="797277.SAMN05216198_0712"/>
<dbReference type="Pfam" id="PF01408">
    <property type="entry name" value="GFO_IDH_MocA"/>
    <property type="match status" value="1"/>
</dbReference>
<accession>A0A1H1MSQ9</accession>
<protein>
    <submittedName>
        <fullName evidence="3">Predicted dehydrogenase</fullName>
    </submittedName>
</protein>
<dbReference type="Pfam" id="PF22685">
    <property type="entry name" value="Gal80p_C-like"/>
    <property type="match status" value="1"/>
</dbReference>
<proteinExistence type="predicted"/>
<dbReference type="SUPFAM" id="SSF55347">
    <property type="entry name" value="Glyceraldehyde-3-phosphate dehydrogenase-like, C-terminal domain"/>
    <property type="match status" value="1"/>
</dbReference>
<dbReference type="EMBL" id="LT629748">
    <property type="protein sequence ID" value="SDR89727.1"/>
    <property type="molecule type" value="Genomic_DNA"/>
</dbReference>
<name>A0A1H1MSQ9_9GAMM</name>
<dbReference type="InterPro" id="IPR000683">
    <property type="entry name" value="Gfo/Idh/MocA-like_OxRdtase_N"/>
</dbReference>
<dbReference type="Gene3D" id="3.30.360.10">
    <property type="entry name" value="Dihydrodipicolinate Reductase, domain 2"/>
    <property type="match status" value="1"/>
</dbReference>
<dbReference type="InterPro" id="IPR055080">
    <property type="entry name" value="Gal80p-like_C"/>
</dbReference>
<dbReference type="PANTHER" id="PTHR43708">
    <property type="entry name" value="CONSERVED EXPRESSED OXIDOREDUCTASE (EUROFUNG)"/>
    <property type="match status" value="1"/>
</dbReference>
<dbReference type="SUPFAM" id="SSF51735">
    <property type="entry name" value="NAD(P)-binding Rossmann-fold domains"/>
    <property type="match status" value="1"/>
</dbReference>
<evidence type="ECO:0000259" key="1">
    <source>
        <dbReference type="Pfam" id="PF01408"/>
    </source>
</evidence>
<keyword evidence="4" id="KW-1185">Reference proteome</keyword>